<evidence type="ECO:0000256" key="2">
    <source>
        <dbReference type="ARBA" id="ARBA00022801"/>
    </source>
</evidence>
<dbReference type="InterPro" id="IPR050563">
    <property type="entry name" value="4-hydroxybenzoyl-CoA_TE"/>
</dbReference>
<dbReference type="SUPFAM" id="SSF54637">
    <property type="entry name" value="Thioesterase/thiol ester dehydrase-isomerase"/>
    <property type="match status" value="1"/>
</dbReference>
<protein>
    <submittedName>
        <fullName evidence="3">Uncharacterized protein</fullName>
    </submittedName>
</protein>
<comment type="similarity">
    <text evidence="1">Belongs to the 4-hydroxybenzoyl-CoA thioesterase family.</text>
</comment>
<dbReference type="InterPro" id="IPR029069">
    <property type="entry name" value="HotDog_dom_sf"/>
</dbReference>
<dbReference type="EMBL" id="LUGH01000012">
    <property type="protein sequence ID" value="OBZ91400.1"/>
    <property type="molecule type" value="Genomic_DNA"/>
</dbReference>
<dbReference type="AlphaFoldDB" id="A0A1C7NR11"/>
<evidence type="ECO:0000313" key="3">
    <source>
        <dbReference type="EMBL" id="OBZ91400.1"/>
    </source>
</evidence>
<dbReference type="Proteomes" id="UP000093000">
    <property type="component" value="Unassembled WGS sequence"/>
</dbReference>
<keyword evidence="2" id="KW-0378">Hydrolase</keyword>
<dbReference type="PANTHER" id="PTHR31793">
    <property type="entry name" value="4-HYDROXYBENZOYL-COA THIOESTERASE FAMILY MEMBER"/>
    <property type="match status" value="1"/>
</dbReference>
<name>A0A1C7NR11_9FUNG</name>
<evidence type="ECO:0000256" key="1">
    <source>
        <dbReference type="ARBA" id="ARBA00005953"/>
    </source>
</evidence>
<dbReference type="STRING" id="101091.A0A1C7NR11"/>
<accession>A0A1C7NR11</accession>
<comment type="caution">
    <text evidence="3">The sequence shown here is derived from an EMBL/GenBank/DDBJ whole genome shotgun (WGS) entry which is preliminary data.</text>
</comment>
<gene>
    <name evidence="3" type="ORF">A0J61_00527</name>
</gene>
<evidence type="ECO:0000313" key="4">
    <source>
        <dbReference type="Proteomes" id="UP000093000"/>
    </source>
</evidence>
<reference evidence="3 4" key="1">
    <citation type="submission" date="2016-03" db="EMBL/GenBank/DDBJ databases">
        <title>Choanephora cucurbitarum.</title>
        <authorList>
            <person name="Min B."/>
            <person name="Park H."/>
            <person name="Park J.-H."/>
            <person name="Shin H.-D."/>
            <person name="Choi I.-G."/>
        </authorList>
    </citation>
    <scope>NUCLEOTIDE SEQUENCE [LARGE SCALE GENOMIC DNA]</scope>
    <source>
        <strain evidence="3 4">KUS-F28377</strain>
    </source>
</reference>
<organism evidence="3 4">
    <name type="scientific">Choanephora cucurbitarum</name>
    <dbReference type="NCBI Taxonomy" id="101091"/>
    <lineage>
        <taxon>Eukaryota</taxon>
        <taxon>Fungi</taxon>
        <taxon>Fungi incertae sedis</taxon>
        <taxon>Mucoromycota</taxon>
        <taxon>Mucoromycotina</taxon>
        <taxon>Mucoromycetes</taxon>
        <taxon>Mucorales</taxon>
        <taxon>Mucorineae</taxon>
        <taxon>Choanephoraceae</taxon>
        <taxon>Choanephoroideae</taxon>
        <taxon>Choanephora</taxon>
    </lineage>
</organism>
<dbReference type="InParanoid" id="A0A1C7NR11"/>
<proteinExistence type="inferred from homology"/>
<dbReference type="OrthoDB" id="2420454at2759"/>
<dbReference type="PANTHER" id="PTHR31793:SF27">
    <property type="entry name" value="NOVEL THIOESTERASE SUPERFAMILY DOMAIN AND SAPOSIN A-TYPE DOMAIN CONTAINING PROTEIN (0610012H03RIK)"/>
    <property type="match status" value="1"/>
</dbReference>
<keyword evidence="4" id="KW-1185">Reference proteome</keyword>
<dbReference type="Gene3D" id="3.10.129.10">
    <property type="entry name" value="Hotdog Thioesterase"/>
    <property type="match status" value="1"/>
</dbReference>
<dbReference type="GO" id="GO:0047617">
    <property type="term" value="F:fatty acyl-CoA hydrolase activity"/>
    <property type="evidence" value="ECO:0007669"/>
    <property type="project" value="TreeGrafter"/>
</dbReference>
<sequence>MNTGSKRLSLIANHLSSGTKHSLSTNTVTASTAKKETFRSKDDYKYFLSIQTRWSDADVYGHLNNSIYYHYFDTVINDYLIKHCGLEPNRQDKKKPIGLVVASQANFYASANYPSVIHAGLRITKIGRSSVTYRVGIFEAESATACVVGGFTHVFVDPESRRPIQSLPEIYQNGMEKLL</sequence>
<dbReference type="Pfam" id="PF13279">
    <property type="entry name" value="4HBT_2"/>
    <property type="match status" value="1"/>
</dbReference>
<dbReference type="CDD" id="cd00586">
    <property type="entry name" value="4HBT"/>
    <property type="match status" value="1"/>
</dbReference>